<evidence type="ECO:0000256" key="1">
    <source>
        <dbReference type="SAM" id="MobiDB-lite"/>
    </source>
</evidence>
<dbReference type="SUPFAM" id="SSF49299">
    <property type="entry name" value="PKD domain"/>
    <property type="match status" value="1"/>
</dbReference>
<dbReference type="CDD" id="cd00146">
    <property type="entry name" value="PKD"/>
    <property type="match status" value="1"/>
</dbReference>
<reference evidence="3 4" key="1">
    <citation type="submission" date="2023-12" db="EMBL/GenBank/DDBJ databases">
        <title>Blastococcus brunescens sp. nov., an actonobacterium isolated from sandstone collected in sahara desert.</title>
        <authorList>
            <person name="Gtari M."/>
            <person name="Ghodhbane F."/>
        </authorList>
    </citation>
    <scope>NUCLEOTIDE SEQUENCE [LARGE SCALE GENOMIC DNA]</scope>
    <source>
        <strain evidence="3 4">BMG 8361</strain>
    </source>
</reference>
<dbReference type="RefSeq" id="WP_324276045.1">
    <property type="nucleotide sequence ID" value="NZ_CP141261.1"/>
</dbReference>
<evidence type="ECO:0000313" key="3">
    <source>
        <dbReference type="EMBL" id="WRL64720.1"/>
    </source>
</evidence>
<accession>A0ABZ1B6R9</accession>
<proteinExistence type="predicted"/>
<dbReference type="PROSITE" id="PS50093">
    <property type="entry name" value="PKD"/>
    <property type="match status" value="1"/>
</dbReference>
<dbReference type="InterPro" id="IPR035986">
    <property type="entry name" value="PKD_dom_sf"/>
</dbReference>
<feature type="compositionally biased region" description="Basic residues" evidence="1">
    <location>
        <begin position="280"/>
        <end position="296"/>
    </location>
</feature>
<dbReference type="Gene3D" id="2.60.40.10">
    <property type="entry name" value="Immunoglobulins"/>
    <property type="match status" value="1"/>
</dbReference>
<dbReference type="Pfam" id="PF18911">
    <property type="entry name" value="PKD_4"/>
    <property type="match status" value="1"/>
</dbReference>
<keyword evidence="4" id="KW-1185">Reference proteome</keyword>
<dbReference type="Proteomes" id="UP001324287">
    <property type="component" value="Chromosome"/>
</dbReference>
<gene>
    <name evidence="3" type="ORF">U6N30_02765</name>
</gene>
<evidence type="ECO:0000313" key="4">
    <source>
        <dbReference type="Proteomes" id="UP001324287"/>
    </source>
</evidence>
<dbReference type="EMBL" id="CP141261">
    <property type="protein sequence ID" value="WRL64720.1"/>
    <property type="molecule type" value="Genomic_DNA"/>
</dbReference>
<protein>
    <submittedName>
        <fullName evidence="3">PKD domain-containing protein</fullName>
    </submittedName>
</protein>
<sequence>MTVDGSASGDTDGTVASYAWDFGDGSTGAGAATSHTYAAAGTYPVTLTVTDDDGATGTAEETVSVVEATVLAADAFGRSVNGGLGTADVGGPWTVTAGAMRQSVSPGAARLALAPGTNTGSYLGGVAQTSVDVRTSFSLAETPTGGGAYLYLPVRRVEANQEYRARVRVLADGSVRVSFVRLSGPGSETLIGGEQLVAGLTHTPGTVLQVRAQAEGSAPRSWPRRCGPPGARSRRRRRSRAPTARSRCRRRVRWGCSPTSPAAPAPWYSPSRRSPPCRTVLRRRRRTPRRPPSCRR</sequence>
<dbReference type="InterPro" id="IPR000601">
    <property type="entry name" value="PKD_dom"/>
</dbReference>
<dbReference type="InterPro" id="IPR013783">
    <property type="entry name" value="Ig-like_fold"/>
</dbReference>
<feature type="region of interest" description="Disordered" evidence="1">
    <location>
        <begin position="213"/>
        <end position="296"/>
    </location>
</feature>
<dbReference type="InterPro" id="IPR022409">
    <property type="entry name" value="PKD/Chitinase_dom"/>
</dbReference>
<feature type="compositionally biased region" description="Basic residues" evidence="1">
    <location>
        <begin position="232"/>
        <end position="253"/>
    </location>
</feature>
<name>A0ABZ1B6R9_9ACTN</name>
<feature type="compositionally biased region" description="Low complexity" evidence="1">
    <location>
        <begin position="254"/>
        <end position="279"/>
    </location>
</feature>
<dbReference type="SMART" id="SM00089">
    <property type="entry name" value="PKD"/>
    <property type="match status" value="1"/>
</dbReference>
<evidence type="ECO:0000259" key="2">
    <source>
        <dbReference type="PROSITE" id="PS50093"/>
    </source>
</evidence>
<organism evidence="3 4">
    <name type="scientific">Blastococcus brunescens</name>
    <dbReference type="NCBI Taxonomy" id="1564165"/>
    <lineage>
        <taxon>Bacteria</taxon>
        <taxon>Bacillati</taxon>
        <taxon>Actinomycetota</taxon>
        <taxon>Actinomycetes</taxon>
        <taxon>Geodermatophilales</taxon>
        <taxon>Geodermatophilaceae</taxon>
        <taxon>Blastococcus</taxon>
    </lineage>
</organism>
<feature type="domain" description="PKD" evidence="2">
    <location>
        <begin position="1"/>
        <end position="65"/>
    </location>
</feature>